<protein>
    <submittedName>
        <fullName evidence="1">Uncharacterized protein</fullName>
    </submittedName>
</protein>
<accession>A0A6P2BM78</accession>
<dbReference type="RefSeq" id="WP_145861561.1">
    <property type="nucleotide sequence ID" value="NZ_RPFW01000010.1"/>
</dbReference>
<proteinExistence type="predicted"/>
<dbReference type="AlphaFoldDB" id="A0A6P2BM78"/>
<dbReference type="Proteomes" id="UP000460272">
    <property type="component" value="Unassembled WGS sequence"/>
</dbReference>
<reference evidence="1 2" key="1">
    <citation type="submission" date="2018-11" db="EMBL/GenBank/DDBJ databases">
        <title>Trebonia kvetii gen.nov., sp.nov., a novel acidophilic actinobacterium, and proposal of the new actinobacterial family Treboniaceae fam. nov.</title>
        <authorList>
            <person name="Rapoport D."/>
            <person name="Sagova-Mareckova M."/>
            <person name="Sedlacek I."/>
            <person name="Provaznik J."/>
            <person name="Kralova S."/>
            <person name="Pavlinic D."/>
            <person name="Benes V."/>
            <person name="Kopecky J."/>
        </authorList>
    </citation>
    <scope>NUCLEOTIDE SEQUENCE [LARGE SCALE GENOMIC DNA]</scope>
    <source>
        <strain evidence="1 2">15Tr583</strain>
    </source>
</reference>
<comment type="caution">
    <text evidence="1">The sequence shown here is derived from an EMBL/GenBank/DDBJ whole genome shotgun (WGS) entry which is preliminary data.</text>
</comment>
<evidence type="ECO:0000313" key="1">
    <source>
        <dbReference type="EMBL" id="TVZ00038.1"/>
    </source>
</evidence>
<evidence type="ECO:0000313" key="2">
    <source>
        <dbReference type="Proteomes" id="UP000460272"/>
    </source>
</evidence>
<dbReference type="EMBL" id="RPFW01000010">
    <property type="protein sequence ID" value="TVZ00038.1"/>
    <property type="molecule type" value="Genomic_DNA"/>
</dbReference>
<name>A0A6P2BM78_9ACTN</name>
<organism evidence="1 2">
    <name type="scientific">Trebonia kvetii</name>
    <dbReference type="NCBI Taxonomy" id="2480626"/>
    <lineage>
        <taxon>Bacteria</taxon>
        <taxon>Bacillati</taxon>
        <taxon>Actinomycetota</taxon>
        <taxon>Actinomycetes</taxon>
        <taxon>Streptosporangiales</taxon>
        <taxon>Treboniaceae</taxon>
        <taxon>Trebonia</taxon>
    </lineage>
</organism>
<sequence>MKITAVYCGPLSPAQQSQFGTTAAGGLIYRYANTSSAVTGSAKLYVGFTAGGGIAGSNYAGTLPDIGPGMSAEGEVDAVGIEGQDLNFTGCEIMSYALVTSTAVDPVSYAG</sequence>
<keyword evidence="2" id="KW-1185">Reference proteome</keyword>
<gene>
    <name evidence="1" type="ORF">EAS64_38840</name>
</gene>